<proteinExistence type="predicted"/>
<evidence type="ECO:0008006" key="4">
    <source>
        <dbReference type="Google" id="ProtNLM"/>
    </source>
</evidence>
<organism evidence="2 3">
    <name type="scientific">Solea senegalensis</name>
    <name type="common">Senegalese sole</name>
    <dbReference type="NCBI Taxonomy" id="28829"/>
    <lineage>
        <taxon>Eukaryota</taxon>
        <taxon>Metazoa</taxon>
        <taxon>Chordata</taxon>
        <taxon>Craniata</taxon>
        <taxon>Vertebrata</taxon>
        <taxon>Euteleostomi</taxon>
        <taxon>Actinopterygii</taxon>
        <taxon>Neopterygii</taxon>
        <taxon>Teleostei</taxon>
        <taxon>Neoteleostei</taxon>
        <taxon>Acanthomorphata</taxon>
        <taxon>Carangaria</taxon>
        <taxon>Pleuronectiformes</taxon>
        <taxon>Pleuronectoidei</taxon>
        <taxon>Soleidae</taxon>
        <taxon>Solea</taxon>
    </lineage>
</organism>
<keyword evidence="3" id="KW-1185">Reference proteome</keyword>
<dbReference type="EMBL" id="JAGKHQ010000001">
    <property type="protein sequence ID" value="KAG7524523.1"/>
    <property type="molecule type" value="Genomic_DNA"/>
</dbReference>
<dbReference type="Proteomes" id="UP000693946">
    <property type="component" value="Linkage Group LG1"/>
</dbReference>
<protein>
    <recommendedName>
        <fullName evidence="4">Ferric-chelate reductase 1</fullName>
    </recommendedName>
</protein>
<evidence type="ECO:0000313" key="3">
    <source>
        <dbReference type="Proteomes" id="UP000693946"/>
    </source>
</evidence>
<sequence length="220" mass="23422">MERGLILLSAVLMVSVALGQDLTPLTQAEVTRDGCGEHKTCMGSPAKCDPAEAQSPCMFSSLARLSEEKKLLFQVRQYVADGNYAGLYLTTEGKSLMFTCAILSTGFTHQVMSGNTVITSNEVVTGVRGSMIASVLRCEFRVNMTAVTSAVSVVMGTGTFTEDSPGVITFETMENTVSLEIPNIPTVKEDTMSSGASSLFHSHALSVVLTFLTMVAMHSA</sequence>
<keyword evidence="1" id="KW-0732">Signal</keyword>
<feature type="signal peptide" evidence="1">
    <location>
        <begin position="1"/>
        <end position="19"/>
    </location>
</feature>
<evidence type="ECO:0000256" key="1">
    <source>
        <dbReference type="SAM" id="SignalP"/>
    </source>
</evidence>
<evidence type="ECO:0000313" key="2">
    <source>
        <dbReference type="EMBL" id="KAG7524523.1"/>
    </source>
</evidence>
<gene>
    <name evidence="2" type="ORF">JOB18_013184</name>
</gene>
<name>A0AAV6T5V3_SOLSE</name>
<reference evidence="2 3" key="1">
    <citation type="journal article" date="2021" name="Sci. Rep.">
        <title>Chromosome anchoring in Senegalese sole (Solea senegalensis) reveals sex-associated markers and genome rearrangements in flatfish.</title>
        <authorList>
            <person name="Guerrero-Cozar I."/>
            <person name="Gomez-Garrido J."/>
            <person name="Berbel C."/>
            <person name="Martinez-Blanch J.F."/>
            <person name="Alioto T."/>
            <person name="Claros M.G."/>
            <person name="Gagnaire P.A."/>
            <person name="Manchado M."/>
        </authorList>
    </citation>
    <scope>NUCLEOTIDE SEQUENCE [LARGE SCALE GENOMIC DNA]</scope>
    <source>
        <strain evidence="2">Sse05_10M</strain>
    </source>
</reference>
<dbReference type="AlphaFoldDB" id="A0AAV6T5V3"/>
<comment type="caution">
    <text evidence="2">The sequence shown here is derived from an EMBL/GenBank/DDBJ whole genome shotgun (WGS) entry which is preliminary data.</text>
</comment>
<accession>A0AAV6T5V3</accession>
<feature type="chain" id="PRO_5043697771" description="Ferric-chelate reductase 1" evidence="1">
    <location>
        <begin position="20"/>
        <end position="220"/>
    </location>
</feature>